<gene>
    <name evidence="1" type="ORF">IAA21_02245</name>
</gene>
<dbReference type="SUPFAM" id="SSF49785">
    <property type="entry name" value="Galactose-binding domain-like"/>
    <property type="match status" value="1"/>
</dbReference>
<dbReference type="Gene3D" id="2.60.120.260">
    <property type="entry name" value="Galactose-binding domain-like"/>
    <property type="match status" value="1"/>
</dbReference>
<dbReference type="PANTHER" id="PTHR36848">
    <property type="entry name" value="DNA-BINDING PROTEIN (PUTATIVE SECRETED PROTEIN)-RELATED"/>
    <property type="match status" value="1"/>
</dbReference>
<proteinExistence type="predicted"/>
<dbReference type="InterPro" id="IPR008979">
    <property type="entry name" value="Galactose-bd-like_sf"/>
</dbReference>
<organism evidence="1 2">
    <name type="scientific">Candidatus Blautia faecigallinarum</name>
    <dbReference type="NCBI Taxonomy" id="2838488"/>
    <lineage>
        <taxon>Bacteria</taxon>
        <taxon>Bacillati</taxon>
        <taxon>Bacillota</taxon>
        <taxon>Clostridia</taxon>
        <taxon>Lachnospirales</taxon>
        <taxon>Lachnospiraceae</taxon>
        <taxon>Blautia</taxon>
    </lineage>
</organism>
<dbReference type="PANTHER" id="PTHR36848:SF2">
    <property type="entry name" value="SECRETED PROTEIN"/>
    <property type="match status" value="1"/>
</dbReference>
<accession>A0A9D2DQQ1</accession>
<protein>
    <recommendedName>
        <fullName evidence="3">Glycosyl hydrolases family 2, sugar binding domain</fullName>
    </recommendedName>
</protein>
<dbReference type="Pfam" id="PF17132">
    <property type="entry name" value="Glyco_hydro_106"/>
    <property type="match status" value="1"/>
</dbReference>
<evidence type="ECO:0000313" key="2">
    <source>
        <dbReference type="Proteomes" id="UP000824041"/>
    </source>
</evidence>
<dbReference type="AlphaFoldDB" id="A0A9D2DQQ1"/>
<comment type="caution">
    <text evidence="1">The sequence shown here is derived from an EMBL/GenBank/DDBJ whole genome shotgun (WGS) entry which is preliminary data.</text>
</comment>
<reference evidence="1" key="1">
    <citation type="journal article" date="2021" name="PeerJ">
        <title>Extensive microbial diversity within the chicken gut microbiome revealed by metagenomics and culture.</title>
        <authorList>
            <person name="Gilroy R."/>
            <person name="Ravi A."/>
            <person name="Getino M."/>
            <person name="Pursley I."/>
            <person name="Horton D.L."/>
            <person name="Alikhan N.F."/>
            <person name="Baker D."/>
            <person name="Gharbi K."/>
            <person name="Hall N."/>
            <person name="Watson M."/>
            <person name="Adriaenssens E.M."/>
            <person name="Foster-Nyarko E."/>
            <person name="Jarju S."/>
            <person name="Secka A."/>
            <person name="Antonio M."/>
            <person name="Oren A."/>
            <person name="Chaudhuri R.R."/>
            <person name="La Ragione R."/>
            <person name="Hildebrand F."/>
            <person name="Pallen M.J."/>
        </authorList>
    </citation>
    <scope>NUCLEOTIDE SEQUENCE</scope>
    <source>
        <strain evidence="1">14324</strain>
    </source>
</reference>
<dbReference type="EMBL" id="DXBU01000026">
    <property type="protein sequence ID" value="HIZ21606.1"/>
    <property type="molecule type" value="Genomic_DNA"/>
</dbReference>
<sequence length="1017" mass="115082">MIEKSSLKTPEKKYRPEVRWWLAEGFHTDKTLKKEIQDLDETGFGAIEFLAMDEPGCDPSLYGWGAEEWVHDSHTVVEETTRRGMGVSMTSGTNWANANLINITPDDKAASKELDYTAATVKAGATWSGKLPECELTVPNVTKQELEAIVAIRIAGEREGKTYLDKDSSIVLTGQVKDGSLTWTAPAEGDYLLFFFWIHGTGQTAEPSVSTSYTVNYIDRYGVEAFIEYWESTVLTGSLKENIEKNGRGMMYMDSLELGTFGRGGQFWGYHFLEEFKKRRGYDLTPYLPFVLKEAGMMQRVYRYFYHCEDEVFIEKMLNDLYQTMTDLYMDNMLKPMQEWLHSHNMELRAEISYGLPFEISQPGKYVDGIETESLEFASQLESFRNLAGPAHIYGRIYSSETGATLLNYMMGLDFYTQIIYMQFAAGVSKTVLHGYSSIAGSEGSTYWPGHEGMWPIFSERFGSRQPSYQHYKDWTAMLARYQMILRQGKPRMDLGIIRLDYNFNNLIFHDIAGHEEESYKEQLGRGNKGMYWEDMQLQNAGYTWDYFAPQILEEDFVDFANGLLLPDGPGYQALLIYQDVLPLSTAEKLLKLAKKGLKILFVNGAHETLRPKGFGKTYKKAAAITPFNDGGDEKLREIIDQIKVLPNVWEIDDQKDTCKTLKEAGILPRTAFAESNKNILTNLRDNNGELYVFTYNMMYGETEALPFTLKVQGIGNPSRIDCWNGETEELGCYRYEDGATVFDVCLAPGEAAMFVIDTHGPEEVHAVRSNADKLVMKDGKLVASVSRTGEYEIELSDGTKKTFQAEVPENISLPVWNLEVEDWNEGEKKTIVEDRGLGIVTNEVYYETKKTLLPVGETRLIPWKDMEKVGPEVSGIGYYRTTVRISEDWDESQGAVLKIGSTNGHSAAVYVNGTKAKAFDFDALAVDISDLLHTGENEICVETASSLNNRLKARGYYAKGNEFSRQLADNANNAVDGSAETNENEHRDAMFNIQAVVRDYGMTGEVELIRYIRKEI</sequence>
<name>A0A9D2DQQ1_9FIRM</name>
<evidence type="ECO:0008006" key="3">
    <source>
        <dbReference type="Google" id="ProtNLM"/>
    </source>
</evidence>
<dbReference type="InterPro" id="IPR053161">
    <property type="entry name" value="Ulvan_degrading_GH"/>
</dbReference>
<evidence type="ECO:0000313" key="1">
    <source>
        <dbReference type="EMBL" id="HIZ21606.1"/>
    </source>
</evidence>
<dbReference type="Proteomes" id="UP000824041">
    <property type="component" value="Unassembled WGS sequence"/>
</dbReference>
<reference evidence="1" key="2">
    <citation type="submission" date="2021-04" db="EMBL/GenBank/DDBJ databases">
        <authorList>
            <person name="Gilroy R."/>
        </authorList>
    </citation>
    <scope>NUCLEOTIDE SEQUENCE</scope>
    <source>
        <strain evidence="1">14324</strain>
    </source>
</reference>